<dbReference type="InterPro" id="IPR005175">
    <property type="entry name" value="PPC_dom"/>
</dbReference>
<dbReference type="CDD" id="cd11378">
    <property type="entry name" value="DUF296"/>
    <property type="match status" value="1"/>
</dbReference>
<evidence type="ECO:0000259" key="1">
    <source>
        <dbReference type="PROSITE" id="PS51742"/>
    </source>
</evidence>
<dbReference type="Gene3D" id="3.30.1330.80">
    <property type="entry name" value="Hypothetical protein, similar to alpha- acetolactate decarboxylase, domain 2"/>
    <property type="match status" value="1"/>
</dbReference>
<dbReference type="RefSeq" id="XP_065661860.1">
    <property type="nucleotide sequence ID" value="XM_065805788.1"/>
</dbReference>
<evidence type="ECO:0000313" key="2">
    <source>
        <dbReference type="Proteomes" id="UP001652625"/>
    </source>
</evidence>
<dbReference type="Proteomes" id="UP001652625">
    <property type="component" value="Chromosome 09"/>
</dbReference>
<dbReference type="PANTHER" id="PTHR34988:SF1">
    <property type="entry name" value="DNA-BINDING PROTEIN"/>
    <property type="match status" value="1"/>
</dbReference>
<reference evidence="3" key="1">
    <citation type="submission" date="2025-08" db="UniProtKB">
        <authorList>
            <consortium name="RefSeq"/>
        </authorList>
    </citation>
    <scope>IDENTIFICATION</scope>
</reference>
<protein>
    <submittedName>
        <fullName evidence="3">Bifunctional protein GlmU isoform X1</fullName>
    </submittedName>
</protein>
<organism evidence="2 3">
    <name type="scientific">Hydra vulgaris</name>
    <name type="common">Hydra</name>
    <name type="synonym">Hydra attenuata</name>
    <dbReference type="NCBI Taxonomy" id="6087"/>
    <lineage>
        <taxon>Eukaryota</taxon>
        <taxon>Metazoa</taxon>
        <taxon>Cnidaria</taxon>
        <taxon>Hydrozoa</taxon>
        <taxon>Hydroidolina</taxon>
        <taxon>Anthoathecata</taxon>
        <taxon>Aplanulata</taxon>
        <taxon>Hydridae</taxon>
        <taxon>Hydra</taxon>
    </lineage>
</organism>
<proteinExistence type="predicted"/>
<dbReference type="PROSITE" id="PS51742">
    <property type="entry name" value="PPC"/>
    <property type="match status" value="1"/>
</dbReference>
<evidence type="ECO:0000313" key="3">
    <source>
        <dbReference type="RefSeq" id="XP_065661860.1"/>
    </source>
</evidence>
<feature type="domain" description="PPC" evidence="1">
    <location>
        <begin position="55"/>
        <end position="190"/>
    </location>
</feature>
<gene>
    <name evidence="3" type="primary">LOC100197610</name>
</gene>
<dbReference type="GeneID" id="100197610"/>
<sequence>MDEKTGSSKNSKSKAKFYNDIGFDDNFTTPPISASFPTEPVIEKNSFNRFSSVHPSPMVCYVLRLRRGEELRKSLISFAEEKNLKAAFVITCVGSAKSAKLRLANTAQNVESHYMLDVSNPTEIVSLVGTISGGGHMHITLSDMAGKTNGGHLLELIVDTTAEIVVGECTNLSFTRVLDKDTEYKELQVNVR</sequence>
<accession>A0ABM4CJC5</accession>
<dbReference type="PANTHER" id="PTHR34988">
    <property type="entry name" value="PROTEIN, PUTATIVE-RELATED"/>
    <property type="match status" value="1"/>
</dbReference>
<dbReference type="Pfam" id="PF03479">
    <property type="entry name" value="PCC"/>
    <property type="match status" value="1"/>
</dbReference>
<keyword evidence="2" id="KW-1185">Reference proteome</keyword>
<dbReference type="SUPFAM" id="SSF117856">
    <property type="entry name" value="AF0104/ALDC/Ptd012-like"/>
    <property type="match status" value="1"/>
</dbReference>
<name>A0ABM4CJC5_HYDVU</name>